<dbReference type="EMBL" id="CM039171">
    <property type="protein sequence ID" value="KAH9790812.1"/>
    <property type="molecule type" value="Genomic_DNA"/>
</dbReference>
<organism evidence="1 2">
    <name type="scientific">Citrus sinensis</name>
    <name type="common">Sweet orange</name>
    <name type="synonym">Citrus aurantium var. sinensis</name>
    <dbReference type="NCBI Taxonomy" id="2711"/>
    <lineage>
        <taxon>Eukaryota</taxon>
        <taxon>Viridiplantae</taxon>
        <taxon>Streptophyta</taxon>
        <taxon>Embryophyta</taxon>
        <taxon>Tracheophyta</taxon>
        <taxon>Spermatophyta</taxon>
        <taxon>Magnoliopsida</taxon>
        <taxon>eudicotyledons</taxon>
        <taxon>Gunneridae</taxon>
        <taxon>Pentapetalae</taxon>
        <taxon>rosids</taxon>
        <taxon>malvids</taxon>
        <taxon>Sapindales</taxon>
        <taxon>Rutaceae</taxon>
        <taxon>Aurantioideae</taxon>
        <taxon>Citrus</taxon>
    </lineage>
</organism>
<evidence type="ECO:0000313" key="2">
    <source>
        <dbReference type="Proteomes" id="UP000829398"/>
    </source>
</evidence>
<evidence type="ECO:0000313" key="1">
    <source>
        <dbReference type="EMBL" id="KAH9790812.1"/>
    </source>
</evidence>
<proteinExistence type="predicted"/>
<keyword evidence="2" id="KW-1185">Reference proteome</keyword>
<reference evidence="2" key="1">
    <citation type="journal article" date="2023" name="Hortic. Res.">
        <title>A chromosome-level phased genome enabling allele-level studies in sweet orange: a case study on citrus Huanglongbing tolerance.</title>
        <authorList>
            <person name="Wu B."/>
            <person name="Yu Q."/>
            <person name="Deng Z."/>
            <person name="Duan Y."/>
            <person name="Luo F."/>
            <person name="Gmitter F. Jr."/>
        </authorList>
    </citation>
    <scope>NUCLEOTIDE SEQUENCE [LARGE SCALE GENOMIC DNA]</scope>
    <source>
        <strain evidence="2">cv. Valencia</strain>
    </source>
</reference>
<name>A0ACB8MYV8_CITSI</name>
<dbReference type="Proteomes" id="UP000829398">
    <property type="component" value="Chromosome 2"/>
</dbReference>
<gene>
    <name evidence="1" type="ORF">KPL71_003525</name>
</gene>
<sequence>MLRLINSSGGSLRSSAMSPAAATTKMMSSSTVAVKNPRWSLCSSNNSGLFSGHVNNRVSFRNQLAPAMSFRCFASATGIDRVKVQNPIVEMDGDEMTRIIWQMIKDKLIFPYLDLDIKYYDLGILNRDATDDKVTVESAEATLKYNVAIKCATITPDETRMKEFGLKSMWRSPNGTIRNILNGTVFREPILCQNIPRIVPGWKKPICIGRHAFGDQYRATDTVIKGPGKLKMVFDPEDGTGPVELDVYNFKGPGIALAMYNVDESIRAFAESSMSLAFSKKWPLYLSTKNTILKKYDGRFKDIFQQVYEERWRQKFEEHSIWYEHRLIDDMVAYAIKSEGGYVWACKNYDGDVQSDLLAQGFGSLGLMTSVLLSSDGKTLEAEAAHGTVTRHFRLHQKGQETSTNSIASIFAWTRGLEHRAKLDKNERLLHFVQKLEAACIEAVETGKMTKDLAILVHGPKVSREFYLNTEEFIDAVATNLGAKLREPAMVILVLDTACPILHHHKFSITFRNLTRPQVFYCTSQFYGTCFAM</sequence>
<protein>
    <submittedName>
        <fullName evidence="1">Isocitrate dehydrogenase (NADP)</fullName>
    </submittedName>
</protein>
<comment type="caution">
    <text evidence="1">The sequence shown here is derived from an EMBL/GenBank/DDBJ whole genome shotgun (WGS) entry which is preliminary data.</text>
</comment>
<accession>A0ACB8MYV8</accession>